<dbReference type="Pfam" id="PF01979">
    <property type="entry name" value="Amidohydro_1"/>
    <property type="match status" value="1"/>
</dbReference>
<gene>
    <name evidence="2" type="ORF">SAMN04487941_0192</name>
</gene>
<dbReference type="SUPFAM" id="SSF51556">
    <property type="entry name" value="Metallo-dependent hydrolases"/>
    <property type="match status" value="1"/>
</dbReference>
<dbReference type="PANTHER" id="PTHR43135">
    <property type="entry name" value="ALPHA-D-RIBOSE 1-METHYLPHOSPHONATE 5-TRIPHOSPHATE DIPHOSPHATASE"/>
    <property type="match status" value="1"/>
</dbReference>
<reference evidence="3" key="1">
    <citation type="submission" date="2016-10" db="EMBL/GenBank/DDBJ databases">
        <authorList>
            <person name="Varghese N."/>
        </authorList>
    </citation>
    <scope>NUCLEOTIDE SEQUENCE [LARGE SCALE GENOMIC DNA]</scope>
    <source>
        <strain evidence="3">DSM 18820</strain>
    </source>
</reference>
<name>A0A1I7FH21_9BACT</name>
<dbReference type="RefSeq" id="WP_068839189.1">
    <property type="nucleotide sequence ID" value="NZ_BMXC01000001.1"/>
</dbReference>
<dbReference type="Gene3D" id="3.20.20.140">
    <property type="entry name" value="Metal-dependent hydrolases"/>
    <property type="match status" value="2"/>
</dbReference>
<dbReference type="Gene3D" id="2.30.40.10">
    <property type="entry name" value="Urease, subunit C, domain 1"/>
    <property type="match status" value="2"/>
</dbReference>
<dbReference type="EMBL" id="FPCA01000001">
    <property type="protein sequence ID" value="SFU35425.1"/>
    <property type="molecule type" value="Genomic_DNA"/>
</dbReference>
<sequence>MTNKVWQLIGISIVVQLCMGSCTRQTKVAERSPQPAYELAIVNINLFDSKNKNVLENKTILINADTIAAIVDNSKDVRALNTIEGKGRLVVPGFIDTHTHLYHTFGDAEHAPDSLDDSHRQRLSEAYLKYGTTTIVEMGQTEKWISASIEWQKNPLPDFPNLYISGGALISALDRPLAFTHAEIASPEAARKKVKEYAKMGIKHIKLYSFLDEPEFSAAVEEAKNQKLTISGHVDRGGVSMFDAMESGVSNFEHMLSLPSNVIDFDNHWNLLNDKYDLVDIETIDEWVAVMILSFEYIEENPGYKSRMNELLDEMAKNNATLSTTIHQMGAVAEETYFFTSFGKDSQQNLSLPNYSEKHKLKLKKAFGVLMRTLKQAFDKGIKIRIGTDSRRGGEALLSELLLLSEAGIPVEDILQIATWNGAEAMKIESKYGSIETGKKADLLIFEQSPFDNYKNFLSEKTVIKGGKVFKAN</sequence>
<dbReference type="GO" id="GO:0016810">
    <property type="term" value="F:hydrolase activity, acting on carbon-nitrogen (but not peptide) bonds"/>
    <property type="evidence" value="ECO:0007669"/>
    <property type="project" value="InterPro"/>
</dbReference>
<dbReference type="SUPFAM" id="SSF51338">
    <property type="entry name" value="Composite domain of metallo-dependent hydrolases"/>
    <property type="match status" value="1"/>
</dbReference>
<dbReference type="InterPro" id="IPR006680">
    <property type="entry name" value="Amidohydro-rel"/>
</dbReference>
<dbReference type="InterPro" id="IPR032466">
    <property type="entry name" value="Metal_Hydrolase"/>
</dbReference>
<dbReference type="OrthoDB" id="9797498at2"/>
<evidence type="ECO:0000259" key="1">
    <source>
        <dbReference type="Pfam" id="PF01979"/>
    </source>
</evidence>
<accession>A0A1I7FH21</accession>
<evidence type="ECO:0000313" key="3">
    <source>
        <dbReference type="Proteomes" id="UP000182491"/>
    </source>
</evidence>
<dbReference type="AlphaFoldDB" id="A0A1I7FH21"/>
<dbReference type="PANTHER" id="PTHR43135:SF3">
    <property type="entry name" value="ALPHA-D-RIBOSE 1-METHYLPHOSPHONATE 5-TRIPHOSPHATE DIPHOSPHATASE"/>
    <property type="match status" value="1"/>
</dbReference>
<dbReference type="InterPro" id="IPR011059">
    <property type="entry name" value="Metal-dep_hydrolase_composite"/>
</dbReference>
<evidence type="ECO:0000313" key="2">
    <source>
        <dbReference type="EMBL" id="SFU35425.1"/>
    </source>
</evidence>
<dbReference type="STRING" id="388950.GCA_001611675_03330"/>
<dbReference type="InterPro" id="IPR051781">
    <property type="entry name" value="Metallo-dep_Hydrolase"/>
</dbReference>
<keyword evidence="3" id="KW-1185">Reference proteome</keyword>
<dbReference type="Proteomes" id="UP000182491">
    <property type="component" value="Unassembled WGS sequence"/>
</dbReference>
<proteinExistence type="predicted"/>
<feature type="domain" description="Amidohydrolase-related" evidence="1">
    <location>
        <begin position="89"/>
        <end position="469"/>
    </location>
</feature>
<organism evidence="2 3">
    <name type="scientific">Pontibacter akesuensis</name>
    <dbReference type="NCBI Taxonomy" id="388950"/>
    <lineage>
        <taxon>Bacteria</taxon>
        <taxon>Pseudomonadati</taxon>
        <taxon>Bacteroidota</taxon>
        <taxon>Cytophagia</taxon>
        <taxon>Cytophagales</taxon>
        <taxon>Hymenobacteraceae</taxon>
        <taxon>Pontibacter</taxon>
    </lineage>
</organism>
<keyword evidence="2" id="KW-0378">Hydrolase</keyword>
<protein>
    <submittedName>
        <fullName evidence="2">Amidohydrolase family protein</fullName>
    </submittedName>
</protein>